<feature type="region of interest" description="Disordered" evidence="1">
    <location>
        <begin position="1"/>
        <end position="184"/>
    </location>
</feature>
<dbReference type="Gene3D" id="6.20.250.70">
    <property type="match status" value="1"/>
</dbReference>
<evidence type="ECO:0000313" key="2">
    <source>
        <dbReference type="EMBL" id="EMD96826.1"/>
    </source>
</evidence>
<gene>
    <name evidence="2" type="ORF">COCHEDRAFT_1199668</name>
</gene>
<keyword evidence="3" id="KW-1185">Reference proteome</keyword>
<feature type="region of interest" description="Disordered" evidence="1">
    <location>
        <begin position="309"/>
        <end position="331"/>
    </location>
</feature>
<dbReference type="OrthoDB" id="76224at2759"/>
<evidence type="ECO:0000313" key="3">
    <source>
        <dbReference type="Proteomes" id="UP000016936"/>
    </source>
</evidence>
<accession>M2UTD0</accession>
<feature type="compositionally biased region" description="Basic residues" evidence="1">
    <location>
        <begin position="416"/>
        <end position="428"/>
    </location>
</feature>
<dbReference type="InterPro" id="IPR053263">
    <property type="entry name" value="Euk_RPA34_RNAP_subunit"/>
</dbReference>
<name>M2UTD0_COCH5</name>
<dbReference type="HOGENOM" id="CLU_631636_0_0_1"/>
<evidence type="ECO:0000256" key="1">
    <source>
        <dbReference type="SAM" id="MobiDB-lite"/>
    </source>
</evidence>
<dbReference type="Pfam" id="PF08208">
    <property type="entry name" value="RNA_polI_A34"/>
    <property type="match status" value="1"/>
</dbReference>
<dbReference type="InterPro" id="IPR013240">
    <property type="entry name" value="DNA-dir_RNA_pol1_su_RPA34"/>
</dbReference>
<dbReference type="OMA" id="LKMRFLP"/>
<feature type="compositionally biased region" description="Low complexity" evidence="1">
    <location>
        <begin position="174"/>
        <end position="183"/>
    </location>
</feature>
<feature type="compositionally biased region" description="Polar residues" evidence="1">
    <location>
        <begin position="309"/>
        <end position="328"/>
    </location>
</feature>
<proteinExistence type="predicted"/>
<feature type="compositionally biased region" description="Basic and acidic residues" evidence="1">
    <location>
        <begin position="117"/>
        <end position="136"/>
    </location>
</feature>
<dbReference type="PANTHER" id="PTHR28155:SF1">
    <property type="entry name" value="DNA-DIRECTED RNA POLYMERASE I SUBUNIT RPA34.5-DOMAIN-CONTAINING PROTEIN"/>
    <property type="match status" value="1"/>
</dbReference>
<reference evidence="2 3" key="1">
    <citation type="journal article" date="2012" name="PLoS Pathog.">
        <title>Diverse lifestyles and strategies of plant pathogenesis encoded in the genomes of eighteen Dothideomycetes fungi.</title>
        <authorList>
            <person name="Ohm R.A."/>
            <person name="Feau N."/>
            <person name="Henrissat B."/>
            <person name="Schoch C.L."/>
            <person name="Horwitz B.A."/>
            <person name="Barry K.W."/>
            <person name="Condon B.J."/>
            <person name="Copeland A.C."/>
            <person name="Dhillon B."/>
            <person name="Glaser F."/>
            <person name="Hesse C.N."/>
            <person name="Kosti I."/>
            <person name="LaButti K."/>
            <person name="Lindquist E.A."/>
            <person name="Lucas S."/>
            <person name="Salamov A.A."/>
            <person name="Bradshaw R.E."/>
            <person name="Ciuffetti L."/>
            <person name="Hamelin R.C."/>
            <person name="Kema G.H.J."/>
            <person name="Lawrence C."/>
            <person name="Scott J.A."/>
            <person name="Spatafora J.W."/>
            <person name="Turgeon B.G."/>
            <person name="de Wit P.J.G.M."/>
            <person name="Zhong S."/>
            <person name="Goodwin S.B."/>
            <person name="Grigoriev I.V."/>
        </authorList>
    </citation>
    <scope>NUCLEOTIDE SEQUENCE [LARGE SCALE GENOMIC DNA]</scope>
    <source>
        <strain evidence="3">C5 / ATCC 48332 / race O</strain>
    </source>
</reference>
<dbReference type="STRING" id="701091.M2UTD0"/>
<protein>
    <submittedName>
        <fullName evidence="2">Uncharacterized protein</fullName>
    </submittedName>
</protein>
<dbReference type="EMBL" id="KB445569">
    <property type="protein sequence ID" value="EMD96826.1"/>
    <property type="molecule type" value="Genomic_DNA"/>
</dbReference>
<dbReference type="GO" id="GO:0006360">
    <property type="term" value="P:transcription by RNA polymerase I"/>
    <property type="evidence" value="ECO:0007669"/>
    <property type="project" value="InterPro"/>
</dbReference>
<dbReference type="Proteomes" id="UP000016936">
    <property type="component" value="Unassembled WGS sequence"/>
</dbReference>
<dbReference type="eggNOG" id="ENOG502SA24">
    <property type="taxonomic scope" value="Eukaryota"/>
</dbReference>
<sequence length="436" mass="47222">MKDVKKTKVPLPGAKPNRKPQSAPPKAQLSQETIDTDSDSASESMARPKKIEKPKATIGIHVNGVPKSKTNSSKTDADASNSASKPKPSPKKPASKQIVTERDVADLSSSEVSDDDAPARDIQTKLPGNEEKKDVSSDTESESESENTSSSESSSDESDTDDAPQPKRNPAPSQPQTQVPTQSHAVEFQPTRAFVPPKGFNPVPLNDKTISRSSTGLFENLEGKQVWHITAPAGVSLRDLKELAMKKVNDGEVVLSHKGNDFGFSQMNKSEAGTRQIFVPRKDDMKPVPVPITQSLRLRRIMQLPKLSSLQADQNTGSEAAASITRSTIRAPRPQVKGLKMRFLPTGFTGNDPGTIGDSDDELEPARETAVLGMPEPSKSSKKQKRKHADVNGTETSEAPMKKSKKHQDSEEAKRKAEKKAKKEKKRAKEAASVGS</sequence>
<dbReference type="PANTHER" id="PTHR28155">
    <property type="entry name" value="ACR243WP"/>
    <property type="match status" value="1"/>
</dbReference>
<dbReference type="AlphaFoldDB" id="M2UTD0"/>
<organism evidence="2 3">
    <name type="scientific">Cochliobolus heterostrophus (strain C5 / ATCC 48332 / race O)</name>
    <name type="common">Southern corn leaf blight fungus</name>
    <name type="synonym">Bipolaris maydis</name>
    <dbReference type="NCBI Taxonomy" id="701091"/>
    <lineage>
        <taxon>Eukaryota</taxon>
        <taxon>Fungi</taxon>
        <taxon>Dikarya</taxon>
        <taxon>Ascomycota</taxon>
        <taxon>Pezizomycotina</taxon>
        <taxon>Dothideomycetes</taxon>
        <taxon>Pleosporomycetidae</taxon>
        <taxon>Pleosporales</taxon>
        <taxon>Pleosporineae</taxon>
        <taxon>Pleosporaceae</taxon>
        <taxon>Bipolaris</taxon>
    </lineage>
</organism>
<feature type="region of interest" description="Disordered" evidence="1">
    <location>
        <begin position="344"/>
        <end position="436"/>
    </location>
</feature>
<reference evidence="3" key="2">
    <citation type="journal article" date="2013" name="PLoS Genet.">
        <title>Comparative genome structure, secondary metabolite, and effector coding capacity across Cochliobolus pathogens.</title>
        <authorList>
            <person name="Condon B.J."/>
            <person name="Leng Y."/>
            <person name="Wu D."/>
            <person name="Bushley K.E."/>
            <person name="Ohm R.A."/>
            <person name="Otillar R."/>
            <person name="Martin J."/>
            <person name="Schackwitz W."/>
            <person name="Grimwood J."/>
            <person name="MohdZainudin N."/>
            <person name="Xue C."/>
            <person name="Wang R."/>
            <person name="Manning V.A."/>
            <person name="Dhillon B."/>
            <person name="Tu Z.J."/>
            <person name="Steffenson B.J."/>
            <person name="Salamov A."/>
            <person name="Sun H."/>
            <person name="Lowry S."/>
            <person name="LaButti K."/>
            <person name="Han J."/>
            <person name="Copeland A."/>
            <person name="Lindquist E."/>
            <person name="Barry K."/>
            <person name="Schmutz J."/>
            <person name="Baker S.E."/>
            <person name="Ciuffetti L.M."/>
            <person name="Grigoriev I.V."/>
            <person name="Zhong S."/>
            <person name="Turgeon B.G."/>
        </authorList>
    </citation>
    <scope>NUCLEOTIDE SEQUENCE [LARGE SCALE GENOMIC DNA]</scope>
    <source>
        <strain evidence="3">C5 / ATCC 48332 / race O</strain>
    </source>
</reference>